<comment type="similarity">
    <text evidence="8">Belongs to the two pore domain potassium channel (TC 1.A.1.8) family.</text>
</comment>
<feature type="transmembrane region" description="Helical" evidence="10">
    <location>
        <begin position="289"/>
        <end position="307"/>
    </location>
</feature>
<evidence type="ECO:0000256" key="4">
    <source>
        <dbReference type="ARBA" id="ARBA00022989"/>
    </source>
</evidence>
<proteinExistence type="inferred from homology"/>
<keyword evidence="5 8" id="KW-0406">Ion transport</keyword>
<feature type="region of interest" description="Disordered" evidence="9">
    <location>
        <begin position="592"/>
        <end position="627"/>
    </location>
</feature>
<evidence type="ECO:0000256" key="7">
    <source>
        <dbReference type="ARBA" id="ARBA00023303"/>
    </source>
</evidence>
<dbReference type="GO" id="GO:0022841">
    <property type="term" value="F:potassium ion leak channel activity"/>
    <property type="evidence" value="ECO:0007669"/>
    <property type="project" value="TreeGrafter"/>
</dbReference>
<dbReference type="SUPFAM" id="SSF81324">
    <property type="entry name" value="Voltage-gated potassium channels"/>
    <property type="match status" value="2"/>
</dbReference>
<dbReference type="GO" id="GO:0030322">
    <property type="term" value="P:stabilization of membrane potential"/>
    <property type="evidence" value="ECO:0007669"/>
    <property type="project" value="TreeGrafter"/>
</dbReference>
<keyword evidence="13" id="KW-1185">Reference proteome</keyword>
<evidence type="ECO:0000256" key="6">
    <source>
        <dbReference type="ARBA" id="ARBA00023136"/>
    </source>
</evidence>
<feature type="transmembrane region" description="Helical" evidence="10">
    <location>
        <begin position="389"/>
        <end position="408"/>
    </location>
</feature>
<sequence>MLSSTTRYRRTSRISTLSLERSLDHFEISPLSEDQKGFLIGSIAAGGDGVVGTGSPTALRRPRLSKTKSSASVKIGLTVDLTPKPEANTRFAKLFAVVQLFYEKSRFHYAIPILVLVAYSLLGGLLFYSIEGPNERQLLAEKKAYIEKEQGKLLLHVYQVDQRIRALHHFYNSSRIRNVHISKYRKFALNSINKAVYWYVLGIYYLTDHESYKSSILHPDNPEPLWRSHFATNFGRIFALKNYTQQLSLRCWEIGLEMNSPSLASKKLNDSLKMFDKWTGLDHVLVPTWTFWNSVFLAVTTYTTIGYGNISAKSMLGRLAVMIYAIVGIPLVLMILHKLGRYLLLGLQYVWGWVIWLMEQISCVKNAEKFRPKFSVDVDTREPPGGMPLVLAIGVAFGWMFLCAAIFLRFEREWDYFKSFYFVFCSLTTIGFGDVTPTNSEDLHIIFYFIVIGLSLVSMCINVLQLKLEELFEEFMLDAMAQSGMEPLGDMKRRIGIVDVWRMLQKRRKRRREEARQAEKPQNRLGHAPELLKTFATRRRRFELLLQQLHKQLNLADKATQTERYFMEICFESKETEFDSFEATNFVGSARSKLSSSRTSDRTSSTTCSSMSPGIQSSIRSSTSTSTTTASKSVGASYCSAGSVHSAPAPVRYPSFDRPWVNTGRRWTFVETGKTPRGAPRGLVNYTYFVNEPKTVPTTELKTLIAEIDARLSECRSLIVPAASRKSSSRSRHSRISHASGRPSMRTAPPTEV</sequence>
<evidence type="ECO:0000259" key="11">
    <source>
        <dbReference type="Pfam" id="PF07885"/>
    </source>
</evidence>
<evidence type="ECO:0000256" key="8">
    <source>
        <dbReference type="RuleBase" id="RU003857"/>
    </source>
</evidence>
<dbReference type="AlphaFoldDB" id="A0AA39LJJ8"/>
<dbReference type="Gene3D" id="1.10.287.70">
    <property type="match status" value="1"/>
</dbReference>
<dbReference type="GO" id="GO:0015271">
    <property type="term" value="F:outward rectifier potassium channel activity"/>
    <property type="evidence" value="ECO:0007669"/>
    <property type="project" value="TreeGrafter"/>
</dbReference>
<dbReference type="PANTHER" id="PTHR11003">
    <property type="entry name" value="POTASSIUM CHANNEL, SUBFAMILY K"/>
    <property type="match status" value="1"/>
</dbReference>
<organism evidence="12 13">
    <name type="scientific">Steinernema hermaphroditum</name>
    <dbReference type="NCBI Taxonomy" id="289476"/>
    <lineage>
        <taxon>Eukaryota</taxon>
        <taxon>Metazoa</taxon>
        <taxon>Ecdysozoa</taxon>
        <taxon>Nematoda</taxon>
        <taxon>Chromadorea</taxon>
        <taxon>Rhabditida</taxon>
        <taxon>Tylenchina</taxon>
        <taxon>Panagrolaimomorpha</taxon>
        <taxon>Strongyloidoidea</taxon>
        <taxon>Steinernematidae</taxon>
        <taxon>Steinernema</taxon>
    </lineage>
</organism>
<gene>
    <name evidence="12" type="ORF">QR680_003040</name>
</gene>
<dbReference type="Pfam" id="PF07885">
    <property type="entry name" value="Ion_trans_2"/>
    <property type="match status" value="2"/>
</dbReference>
<dbReference type="PANTHER" id="PTHR11003:SF347">
    <property type="entry name" value="POTASSIUM CHANNEL DOMAIN-CONTAINING PROTEIN"/>
    <property type="match status" value="1"/>
</dbReference>
<feature type="transmembrane region" description="Helical" evidence="10">
    <location>
        <begin position="109"/>
        <end position="130"/>
    </location>
</feature>
<evidence type="ECO:0000256" key="3">
    <source>
        <dbReference type="ARBA" id="ARBA00022692"/>
    </source>
</evidence>
<feature type="transmembrane region" description="Helical" evidence="10">
    <location>
        <begin position="319"/>
        <end position="337"/>
    </location>
</feature>
<evidence type="ECO:0000256" key="9">
    <source>
        <dbReference type="SAM" id="MobiDB-lite"/>
    </source>
</evidence>
<dbReference type="GO" id="GO:0005886">
    <property type="term" value="C:plasma membrane"/>
    <property type="evidence" value="ECO:0007669"/>
    <property type="project" value="TreeGrafter"/>
</dbReference>
<comment type="subcellular location">
    <subcellularLocation>
        <location evidence="1">Membrane</location>
        <topology evidence="1">Multi-pass membrane protein</topology>
    </subcellularLocation>
</comment>
<dbReference type="EMBL" id="JAUCMV010000005">
    <property type="protein sequence ID" value="KAK0399424.1"/>
    <property type="molecule type" value="Genomic_DNA"/>
</dbReference>
<dbReference type="PRINTS" id="PR01333">
    <property type="entry name" value="2POREKCHANEL"/>
</dbReference>
<keyword evidence="4 10" id="KW-1133">Transmembrane helix</keyword>
<evidence type="ECO:0000313" key="13">
    <source>
        <dbReference type="Proteomes" id="UP001175271"/>
    </source>
</evidence>
<comment type="caution">
    <text evidence="12">The sequence shown here is derived from an EMBL/GenBank/DDBJ whole genome shotgun (WGS) entry which is preliminary data.</text>
</comment>
<feature type="domain" description="Potassium channel" evidence="11">
    <location>
        <begin position="287"/>
        <end position="343"/>
    </location>
</feature>
<feature type="domain" description="Potassium channel" evidence="11">
    <location>
        <begin position="397"/>
        <end position="467"/>
    </location>
</feature>
<keyword evidence="7 8" id="KW-0407">Ion channel</keyword>
<feature type="transmembrane region" description="Helical" evidence="10">
    <location>
        <begin position="445"/>
        <end position="464"/>
    </location>
</feature>
<keyword evidence="6 10" id="KW-0472">Membrane</keyword>
<feature type="region of interest" description="Disordered" evidence="9">
    <location>
        <begin position="721"/>
        <end position="753"/>
    </location>
</feature>
<reference evidence="12" key="1">
    <citation type="submission" date="2023-06" db="EMBL/GenBank/DDBJ databases">
        <title>Genomic analysis of the entomopathogenic nematode Steinernema hermaphroditum.</title>
        <authorList>
            <person name="Schwarz E.M."/>
            <person name="Heppert J.K."/>
            <person name="Baniya A."/>
            <person name="Schwartz H.T."/>
            <person name="Tan C.-H."/>
            <person name="Antoshechkin I."/>
            <person name="Sternberg P.W."/>
            <person name="Goodrich-Blair H."/>
            <person name="Dillman A.R."/>
        </authorList>
    </citation>
    <scope>NUCLEOTIDE SEQUENCE</scope>
    <source>
        <strain evidence="12">PS9179</strain>
        <tissue evidence="12">Whole animal</tissue>
    </source>
</reference>
<evidence type="ECO:0000256" key="5">
    <source>
        <dbReference type="ARBA" id="ARBA00023065"/>
    </source>
</evidence>
<keyword evidence="3 8" id="KW-0812">Transmembrane</keyword>
<evidence type="ECO:0000256" key="2">
    <source>
        <dbReference type="ARBA" id="ARBA00022448"/>
    </source>
</evidence>
<name>A0AA39LJJ8_9BILA</name>
<keyword evidence="2 8" id="KW-0813">Transport</keyword>
<dbReference type="InterPro" id="IPR003280">
    <property type="entry name" value="2pore_dom_K_chnl"/>
</dbReference>
<dbReference type="InterPro" id="IPR013099">
    <property type="entry name" value="K_chnl_dom"/>
</dbReference>
<evidence type="ECO:0000313" key="12">
    <source>
        <dbReference type="EMBL" id="KAK0399424.1"/>
    </source>
</evidence>
<feature type="compositionally biased region" description="Basic residues" evidence="9">
    <location>
        <begin position="727"/>
        <end position="736"/>
    </location>
</feature>
<evidence type="ECO:0000256" key="1">
    <source>
        <dbReference type="ARBA" id="ARBA00004141"/>
    </source>
</evidence>
<evidence type="ECO:0000256" key="10">
    <source>
        <dbReference type="SAM" id="Phobius"/>
    </source>
</evidence>
<protein>
    <recommendedName>
        <fullName evidence="11">Potassium channel domain-containing protein</fullName>
    </recommendedName>
</protein>
<accession>A0AA39LJJ8</accession>
<dbReference type="Proteomes" id="UP001175271">
    <property type="component" value="Unassembled WGS sequence"/>
</dbReference>